<accession>Q5QL98</accession>
<reference evidence="3" key="1">
    <citation type="journal article" date="2005" name="Nature">
        <title>The map-based sequence of the rice genome.</title>
        <authorList>
            <consortium name="International rice genome sequencing project (IRGSP)"/>
            <person name="Matsumoto T."/>
            <person name="Wu J."/>
            <person name="Kanamori H."/>
            <person name="Katayose Y."/>
            <person name="Fujisawa M."/>
            <person name="Namiki N."/>
            <person name="Mizuno H."/>
            <person name="Yamamoto K."/>
            <person name="Antonio B.A."/>
            <person name="Baba T."/>
            <person name="Sakata K."/>
            <person name="Nagamura Y."/>
            <person name="Aoki H."/>
            <person name="Arikawa K."/>
            <person name="Arita K."/>
            <person name="Bito T."/>
            <person name="Chiden Y."/>
            <person name="Fujitsuka N."/>
            <person name="Fukunaka R."/>
            <person name="Hamada M."/>
            <person name="Harada C."/>
            <person name="Hayashi A."/>
            <person name="Hijishita S."/>
            <person name="Honda M."/>
            <person name="Hosokawa S."/>
            <person name="Ichikawa Y."/>
            <person name="Idonuma A."/>
            <person name="Iijima M."/>
            <person name="Ikeda M."/>
            <person name="Ikeno M."/>
            <person name="Ito K."/>
            <person name="Ito S."/>
            <person name="Ito T."/>
            <person name="Ito Y."/>
            <person name="Ito Y."/>
            <person name="Iwabuchi A."/>
            <person name="Kamiya K."/>
            <person name="Karasawa W."/>
            <person name="Kurita K."/>
            <person name="Katagiri S."/>
            <person name="Kikuta A."/>
            <person name="Kobayashi H."/>
            <person name="Kobayashi N."/>
            <person name="Machita K."/>
            <person name="Maehara T."/>
            <person name="Masukawa M."/>
            <person name="Mizubayashi T."/>
            <person name="Mukai Y."/>
            <person name="Nagasaki H."/>
            <person name="Nagata Y."/>
            <person name="Naito S."/>
            <person name="Nakashima M."/>
            <person name="Nakama Y."/>
            <person name="Nakamichi Y."/>
            <person name="Nakamura M."/>
            <person name="Meguro A."/>
            <person name="Negishi M."/>
            <person name="Ohta I."/>
            <person name="Ohta T."/>
            <person name="Okamoto M."/>
            <person name="Ono N."/>
            <person name="Saji S."/>
            <person name="Sakaguchi M."/>
            <person name="Sakai K."/>
            <person name="Shibata M."/>
            <person name="Shimokawa T."/>
            <person name="Song J."/>
            <person name="Takazaki Y."/>
            <person name="Terasawa K."/>
            <person name="Tsugane M."/>
            <person name="Tsuji K."/>
            <person name="Ueda S."/>
            <person name="Waki K."/>
            <person name="Yamagata H."/>
            <person name="Yamamoto M."/>
            <person name="Yamamoto S."/>
            <person name="Yamane H."/>
            <person name="Yoshiki S."/>
            <person name="Yoshihara R."/>
            <person name="Yukawa K."/>
            <person name="Zhong H."/>
            <person name="Yano M."/>
            <person name="Yuan Q."/>
            <person name="Ouyang S."/>
            <person name="Liu J."/>
            <person name="Jones K.M."/>
            <person name="Gansberger K."/>
            <person name="Moffat K."/>
            <person name="Hill J."/>
            <person name="Bera J."/>
            <person name="Fadrosh D."/>
            <person name="Jin S."/>
            <person name="Johri S."/>
            <person name="Kim M."/>
            <person name="Overton L."/>
            <person name="Reardon M."/>
            <person name="Tsitrin T."/>
            <person name="Vuong H."/>
            <person name="Weaver B."/>
            <person name="Ciecko A."/>
            <person name="Tallon L."/>
            <person name="Jackson J."/>
            <person name="Pai G."/>
            <person name="Aken S.V."/>
            <person name="Utterback T."/>
            <person name="Reidmuller S."/>
            <person name="Feldblyum T."/>
            <person name="Hsiao J."/>
            <person name="Zismann V."/>
            <person name="Iobst S."/>
            <person name="de Vazeille A.R."/>
            <person name="Buell C.R."/>
            <person name="Ying K."/>
            <person name="Li Y."/>
            <person name="Lu T."/>
            <person name="Huang Y."/>
            <person name="Zhao Q."/>
            <person name="Feng Q."/>
            <person name="Zhang L."/>
            <person name="Zhu J."/>
            <person name="Weng Q."/>
            <person name="Mu J."/>
            <person name="Lu Y."/>
            <person name="Fan D."/>
            <person name="Liu Y."/>
            <person name="Guan J."/>
            <person name="Zhang Y."/>
            <person name="Yu S."/>
            <person name="Liu X."/>
            <person name="Zhang Y."/>
            <person name="Hong G."/>
            <person name="Han B."/>
            <person name="Choisne N."/>
            <person name="Demange N."/>
            <person name="Orjeda G."/>
            <person name="Samain S."/>
            <person name="Cattolico L."/>
            <person name="Pelletier E."/>
            <person name="Couloux A."/>
            <person name="Segurens B."/>
            <person name="Wincker P."/>
            <person name="D'Hont A."/>
            <person name="Scarpelli C."/>
            <person name="Weissenbach J."/>
            <person name="Salanoubat M."/>
            <person name="Quetier F."/>
            <person name="Yu Y."/>
            <person name="Kim H.R."/>
            <person name="Rambo T."/>
            <person name="Currie J."/>
            <person name="Collura K."/>
            <person name="Luo M."/>
            <person name="Yang T."/>
            <person name="Ammiraju J.S.S."/>
            <person name="Engler F."/>
            <person name="Soderlund C."/>
            <person name="Wing R.A."/>
            <person name="Palmer L.E."/>
            <person name="de la Bastide M."/>
            <person name="Spiegel L."/>
            <person name="Nascimento L."/>
            <person name="Zutavern T."/>
            <person name="O'Shaughnessy A."/>
            <person name="Dike S."/>
            <person name="Dedhia N."/>
            <person name="Preston R."/>
            <person name="Balija V."/>
            <person name="McCombie W.R."/>
            <person name="Chow T."/>
            <person name="Chen H."/>
            <person name="Chung M."/>
            <person name="Chen C."/>
            <person name="Shaw J."/>
            <person name="Wu H."/>
            <person name="Hsiao K."/>
            <person name="Chao Y."/>
            <person name="Chu M."/>
            <person name="Cheng C."/>
            <person name="Hour A."/>
            <person name="Lee P."/>
            <person name="Lin S."/>
            <person name="Lin Y."/>
            <person name="Liou J."/>
            <person name="Liu S."/>
            <person name="Hsing Y."/>
            <person name="Raghuvanshi S."/>
            <person name="Mohanty A."/>
            <person name="Bharti A.K."/>
            <person name="Gaur A."/>
            <person name="Gupta V."/>
            <person name="Kumar D."/>
            <person name="Ravi V."/>
            <person name="Vij S."/>
            <person name="Kapur A."/>
            <person name="Khurana P."/>
            <person name="Khurana P."/>
            <person name="Khurana J.P."/>
            <person name="Tyagi A.K."/>
            <person name="Gaikwad K."/>
            <person name="Singh A."/>
            <person name="Dalal V."/>
            <person name="Srivastava S."/>
            <person name="Dixit A."/>
            <person name="Pal A.K."/>
            <person name="Ghazi I.A."/>
            <person name="Yadav M."/>
            <person name="Pandit A."/>
            <person name="Bhargava A."/>
            <person name="Sureshbabu K."/>
            <person name="Batra K."/>
            <person name="Sharma T.R."/>
            <person name="Mohapatra T."/>
            <person name="Singh N.K."/>
            <person name="Messing J."/>
            <person name="Nelson A.B."/>
            <person name="Fuks G."/>
            <person name="Kavchok S."/>
            <person name="Keizer G."/>
            <person name="Linton E."/>
            <person name="Llaca V."/>
            <person name="Song R."/>
            <person name="Tanyolac B."/>
            <person name="Young S."/>
            <person name="Ho-Il K."/>
            <person name="Hahn J.H."/>
            <person name="Sangsakoo G."/>
            <person name="Vanavichit A."/>
            <person name="de Mattos Luiz.A.T."/>
            <person name="Zimmer P.D."/>
            <person name="Malone G."/>
            <person name="Dellagostin O."/>
            <person name="de Oliveira A.C."/>
            <person name="Bevan M."/>
            <person name="Bancroft I."/>
            <person name="Minx P."/>
            <person name="Cordum H."/>
            <person name="Wilson R."/>
            <person name="Cheng Z."/>
            <person name="Jin W."/>
            <person name="Jiang J."/>
            <person name="Leong S.A."/>
            <person name="Iwama H."/>
            <person name="Gojobori T."/>
            <person name="Itoh T."/>
            <person name="Niimura Y."/>
            <person name="Fujii Y."/>
            <person name="Habara T."/>
            <person name="Sakai H."/>
            <person name="Sato Y."/>
            <person name="Wilson G."/>
            <person name="Kumar K."/>
            <person name="McCouch S."/>
            <person name="Juretic N."/>
            <person name="Hoen D."/>
            <person name="Wright S."/>
            <person name="Bruskiewich R."/>
            <person name="Bureau T."/>
            <person name="Miyao A."/>
            <person name="Hirochika H."/>
            <person name="Nishikawa T."/>
            <person name="Kadowaki K."/>
            <person name="Sugiura M."/>
            <person name="Burr B."/>
            <person name="Sasaki T."/>
        </authorList>
    </citation>
    <scope>NUCLEOTIDE SEQUENCE [LARGE SCALE GENOMIC DNA]</scope>
    <source>
        <strain evidence="3">cv. Nipponbare</strain>
    </source>
</reference>
<dbReference type="EMBL" id="AP004357">
    <property type="protein sequence ID" value="BAD73727.1"/>
    <property type="molecule type" value="Genomic_DNA"/>
</dbReference>
<evidence type="ECO:0000313" key="2">
    <source>
        <dbReference type="EMBL" id="BAD73727.1"/>
    </source>
</evidence>
<sequence>MYHSISILPDPNGNGTGPEWQNGPTRAPARPRKEKVHTEGPPTCHRITTSSLNSKTGYNASPNLQNQCKLGPSTVLTPVLTDVAADSAWDPCGSHMSDSTSPHLYTSLPLSSPFQGRRVLWARRTAGVEELGGAGGRGGTGRRRRGRSWAAPAQKN</sequence>
<gene>
    <name evidence="2" type="ORF">B1074C08.6</name>
</gene>
<feature type="compositionally biased region" description="Gly residues" evidence="1">
    <location>
        <begin position="130"/>
        <end position="139"/>
    </location>
</feature>
<name>Q5QL98_ORYSJ</name>
<evidence type="ECO:0000256" key="1">
    <source>
        <dbReference type="SAM" id="MobiDB-lite"/>
    </source>
</evidence>
<feature type="region of interest" description="Disordered" evidence="1">
    <location>
        <begin position="130"/>
        <end position="156"/>
    </location>
</feature>
<evidence type="ECO:0000313" key="3">
    <source>
        <dbReference type="Proteomes" id="UP000000763"/>
    </source>
</evidence>
<dbReference type="AlphaFoldDB" id="Q5QL98"/>
<reference evidence="3" key="2">
    <citation type="journal article" date="2008" name="Nucleic Acids Res.">
        <title>The rice annotation project database (RAP-DB): 2008 update.</title>
        <authorList>
            <consortium name="The rice annotation project (RAP)"/>
        </authorList>
    </citation>
    <scope>GENOME REANNOTATION</scope>
    <source>
        <strain evidence="3">cv. Nipponbare</strain>
    </source>
</reference>
<proteinExistence type="predicted"/>
<feature type="compositionally biased region" description="Polar residues" evidence="1">
    <location>
        <begin position="46"/>
        <end position="58"/>
    </location>
</feature>
<protein>
    <submittedName>
        <fullName evidence="2">Uncharacterized protein</fullName>
    </submittedName>
</protein>
<organism evidence="2 3">
    <name type="scientific">Oryza sativa subsp. japonica</name>
    <name type="common">Rice</name>
    <dbReference type="NCBI Taxonomy" id="39947"/>
    <lineage>
        <taxon>Eukaryota</taxon>
        <taxon>Viridiplantae</taxon>
        <taxon>Streptophyta</taxon>
        <taxon>Embryophyta</taxon>
        <taxon>Tracheophyta</taxon>
        <taxon>Spermatophyta</taxon>
        <taxon>Magnoliopsida</taxon>
        <taxon>Liliopsida</taxon>
        <taxon>Poales</taxon>
        <taxon>Poaceae</taxon>
        <taxon>BOP clade</taxon>
        <taxon>Oryzoideae</taxon>
        <taxon>Oryzeae</taxon>
        <taxon>Oryzinae</taxon>
        <taxon>Oryza</taxon>
        <taxon>Oryza sativa</taxon>
    </lineage>
</organism>
<feature type="region of interest" description="Disordered" evidence="1">
    <location>
        <begin position="1"/>
        <end position="58"/>
    </location>
</feature>
<dbReference type="Proteomes" id="UP000000763">
    <property type="component" value="Chromosome 1"/>
</dbReference>